<feature type="domain" description="Fibronectin type-III" evidence="15">
    <location>
        <begin position="3385"/>
        <end position="3472"/>
    </location>
</feature>
<dbReference type="Gene3D" id="2.80.10.50">
    <property type="match status" value="1"/>
</dbReference>
<feature type="domain" description="Fibronectin type-III" evidence="15">
    <location>
        <begin position="4016"/>
        <end position="4121"/>
    </location>
</feature>
<feature type="domain" description="Fibronectin type-III" evidence="15">
    <location>
        <begin position="4306"/>
        <end position="4395"/>
    </location>
</feature>
<feature type="domain" description="C-type lectin" evidence="12">
    <location>
        <begin position="2638"/>
        <end position="2759"/>
    </location>
</feature>
<feature type="domain" description="Fibronectin type-III" evidence="15">
    <location>
        <begin position="4784"/>
        <end position="4877"/>
    </location>
</feature>
<keyword evidence="2 11" id="KW-0812">Transmembrane</keyword>
<dbReference type="InterPro" id="IPR016187">
    <property type="entry name" value="CTDL_fold"/>
</dbReference>
<dbReference type="Gene3D" id="3.90.190.10">
    <property type="entry name" value="Protein tyrosine phosphatase superfamily"/>
    <property type="match status" value="1"/>
</dbReference>
<feature type="domain" description="Fibronectin type-III" evidence="15">
    <location>
        <begin position="3297"/>
        <end position="3384"/>
    </location>
</feature>
<dbReference type="InterPro" id="IPR014853">
    <property type="entry name" value="VWF/SSPO/ZAN-like_Cys-rich_dom"/>
</dbReference>
<dbReference type="InterPro" id="IPR050713">
    <property type="entry name" value="RTP_Phos/Ushers"/>
</dbReference>
<dbReference type="Pfam" id="PF00102">
    <property type="entry name" value="Y_phosphatase"/>
    <property type="match status" value="1"/>
</dbReference>
<evidence type="ECO:0000259" key="14">
    <source>
        <dbReference type="PROSITE" id="PS50056"/>
    </source>
</evidence>
<dbReference type="CDD" id="cd14616">
    <property type="entry name" value="R-PTPc-Q"/>
    <property type="match status" value="1"/>
</dbReference>
<dbReference type="FunFam" id="3.90.190.10:FF:000041">
    <property type="entry name" value="phosphatidylinositol phosphatase PTPRQ isoform X1"/>
    <property type="match status" value="1"/>
</dbReference>
<dbReference type="InterPro" id="IPR003961">
    <property type="entry name" value="FN3_dom"/>
</dbReference>
<dbReference type="PROSITE" id="PS50853">
    <property type="entry name" value="FN3"/>
    <property type="match status" value="20"/>
</dbReference>
<keyword evidence="5" id="KW-0904">Protein phosphatase</keyword>
<feature type="domain" description="Fibronectin type-III" evidence="15">
    <location>
        <begin position="4588"/>
        <end position="4687"/>
    </location>
</feature>
<feature type="domain" description="VWFD" evidence="16">
    <location>
        <begin position="1017"/>
        <end position="1206"/>
    </location>
</feature>
<feature type="compositionally biased region" description="Pro residues" evidence="10">
    <location>
        <begin position="3986"/>
        <end position="3996"/>
    </location>
</feature>
<evidence type="ECO:0000256" key="10">
    <source>
        <dbReference type="SAM" id="MobiDB-lite"/>
    </source>
</evidence>
<dbReference type="SMART" id="SM00832">
    <property type="entry name" value="C8"/>
    <property type="match status" value="4"/>
</dbReference>
<dbReference type="SMART" id="SM00194">
    <property type="entry name" value="PTPc"/>
    <property type="match status" value="1"/>
</dbReference>
<dbReference type="InterPro" id="IPR036195">
    <property type="entry name" value="AbfB_ABD_sf"/>
</dbReference>
<keyword evidence="4" id="KW-0378">Hydrolase</keyword>
<feature type="domain" description="Tyrosine specific protein phosphatases" evidence="14">
    <location>
        <begin position="5720"/>
        <end position="5791"/>
    </location>
</feature>
<dbReference type="Gene3D" id="2.10.25.10">
    <property type="entry name" value="Laminin"/>
    <property type="match status" value="5"/>
</dbReference>
<evidence type="ECO:0000313" key="18">
    <source>
        <dbReference type="Proteomes" id="UP001239994"/>
    </source>
</evidence>
<dbReference type="Gene3D" id="2.60.40.10">
    <property type="entry name" value="Immunoglobulins"/>
    <property type="match status" value="22"/>
</dbReference>
<dbReference type="Proteomes" id="UP001239994">
    <property type="component" value="Unassembled WGS sequence"/>
</dbReference>
<evidence type="ECO:0000259" key="13">
    <source>
        <dbReference type="PROSITE" id="PS50055"/>
    </source>
</evidence>
<dbReference type="Pfam" id="PF25960">
    <property type="entry name" value="Fn1-VW_OTOGL"/>
    <property type="match status" value="1"/>
</dbReference>
<dbReference type="InterPro" id="IPR029021">
    <property type="entry name" value="Prot-tyrosine_phosphatase-like"/>
</dbReference>
<dbReference type="InterPro" id="IPR002919">
    <property type="entry name" value="TIL_dom"/>
</dbReference>
<name>A0AAD9DLN2_9TELE</name>
<feature type="domain" description="Fibronectin type-III" evidence="15">
    <location>
        <begin position="2863"/>
        <end position="2958"/>
    </location>
</feature>
<protein>
    <recommendedName>
        <fullName evidence="19">Otogelin-like</fullName>
    </recommendedName>
</protein>
<feature type="domain" description="Fibronectin type-III" evidence="15">
    <location>
        <begin position="3564"/>
        <end position="3659"/>
    </location>
</feature>
<dbReference type="InterPro" id="IPR001846">
    <property type="entry name" value="VWF_type-D"/>
</dbReference>
<feature type="transmembrane region" description="Helical" evidence="11">
    <location>
        <begin position="96"/>
        <end position="115"/>
    </location>
</feature>
<feature type="domain" description="Fibronectin type-III" evidence="15">
    <location>
        <begin position="3853"/>
        <end position="3947"/>
    </location>
</feature>
<dbReference type="SMART" id="SM00404">
    <property type="entry name" value="PTPc_motif"/>
    <property type="match status" value="1"/>
</dbReference>
<evidence type="ECO:0000256" key="8">
    <source>
        <dbReference type="ARBA" id="ARBA00023157"/>
    </source>
</evidence>
<feature type="region of interest" description="Disordered" evidence="10">
    <location>
        <begin position="3946"/>
        <end position="4041"/>
    </location>
</feature>
<feature type="compositionally biased region" description="Polar residues" evidence="10">
    <location>
        <begin position="4021"/>
        <end position="4041"/>
    </location>
</feature>
<feature type="domain" description="Fibronectin type-III" evidence="15">
    <location>
        <begin position="4975"/>
        <end position="5080"/>
    </location>
</feature>
<dbReference type="Pfam" id="PF00041">
    <property type="entry name" value="fn3"/>
    <property type="match status" value="15"/>
</dbReference>
<feature type="compositionally biased region" description="Low complexity" evidence="10">
    <location>
        <begin position="3946"/>
        <end position="3961"/>
    </location>
</feature>
<dbReference type="Gene3D" id="3.10.100.10">
    <property type="entry name" value="Mannose-Binding Protein A, subunit A"/>
    <property type="match status" value="1"/>
</dbReference>
<dbReference type="CDD" id="cd00063">
    <property type="entry name" value="FN3"/>
    <property type="match status" value="20"/>
</dbReference>
<feature type="domain" description="VWFD" evidence="16">
    <location>
        <begin position="124"/>
        <end position="313"/>
    </location>
</feature>
<dbReference type="InterPro" id="IPR058755">
    <property type="entry name" value="Fn1-VW_OTOGL"/>
</dbReference>
<feature type="domain" description="VWFD" evidence="16">
    <location>
        <begin position="496"/>
        <end position="672"/>
    </location>
</feature>
<dbReference type="SMART" id="SM00034">
    <property type="entry name" value="CLECT"/>
    <property type="match status" value="1"/>
</dbReference>
<dbReference type="InterPro" id="IPR058753">
    <property type="entry name" value="TIL_OTOGL_Mucin"/>
</dbReference>
<evidence type="ECO:0000256" key="7">
    <source>
        <dbReference type="ARBA" id="ARBA00023136"/>
    </source>
</evidence>
<evidence type="ECO:0000259" key="16">
    <source>
        <dbReference type="PROSITE" id="PS51233"/>
    </source>
</evidence>
<evidence type="ECO:0000256" key="3">
    <source>
        <dbReference type="ARBA" id="ARBA00022729"/>
    </source>
</evidence>
<gene>
    <name evidence="17" type="ORF">P4O66_018417</name>
</gene>
<dbReference type="InterPro" id="IPR003595">
    <property type="entry name" value="Tyr_Pase_cat"/>
</dbReference>
<dbReference type="InterPro" id="IPR036116">
    <property type="entry name" value="FN3_sf"/>
</dbReference>
<dbReference type="SUPFAM" id="SSF52799">
    <property type="entry name" value="(Phosphotyrosine protein) phosphatases II"/>
    <property type="match status" value="1"/>
</dbReference>
<evidence type="ECO:0008006" key="19">
    <source>
        <dbReference type="Google" id="ProtNLM"/>
    </source>
</evidence>
<dbReference type="SUPFAM" id="SSF49265">
    <property type="entry name" value="Fibronectin type III"/>
    <property type="match status" value="15"/>
</dbReference>
<feature type="domain" description="VWFD" evidence="16">
    <location>
        <begin position="1775"/>
        <end position="1973"/>
    </location>
</feature>
<feature type="domain" description="Fibronectin type-III" evidence="15">
    <location>
        <begin position="5187"/>
        <end position="5288"/>
    </location>
</feature>
<feature type="domain" description="Fibronectin type-III" evidence="15">
    <location>
        <begin position="5082"/>
        <end position="5182"/>
    </location>
</feature>
<dbReference type="InterPro" id="IPR013783">
    <property type="entry name" value="Ig-like_fold"/>
</dbReference>
<evidence type="ECO:0000256" key="6">
    <source>
        <dbReference type="ARBA" id="ARBA00022989"/>
    </source>
</evidence>
<keyword evidence="8" id="KW-1015">Disulfide bond</keyword>
<dbReference type="PANTHER" id="PTHR46957:SF1">
    <property type="entry name" value="PHOSPHATIDYLINOSITOL PHOSPHATASE PTPRQ"/>
    <property type="match status" value="1"/>
</dbReference>
<comment type="caution">
    <text evidence="17">The sequence shown here is derived from an EMBL/GenBank/DDBJ whole genome shotgun (WGS) entry which is preliminary data.</text>
</comment>
<evidence type="ECO:0000259" key="15">
    <source>
        <dbReference type="PROSITE" id="PS50853"/>
    </source>
</evidence>
<dbReference type="InterPro" id="IPR016186">
    <property type="entry name" value="C-type_lectin-like/link_sf"/>
</dbReference>
<dbReference type="PANTHER" id="PTHR46957">
    <property type="entry name" value="CYTOKINE RECEPTOR"/>
    <property type="match status" value="1"/>
</dbReference>
<dbReference type="GO" id="GO:0043235">
    <property type="term" value="C:receptor complex"/>
    <property type="evidence" value="ECO:0007669"/>
    <property type="project" value="TreeGrafter"/>
</dbReference>
<feature type="compositionally biased region" description="Low complexity" evidence="10">
    <location>
        <begin position="1580"/>
        <end position="1616"/>
    </location>
</feature>
<feature type="domain" description="Fibronectin type-III" evidence="15">
    <location>
        <begin position="4692"/>
        <end position="4780"/>
    </location>
</feature>
<dbReference type="Pfam" id="PF01826">
    <property type="entry name" value="TIL"/>
    <property type="match status" value="1"/>
</dbReference>
<dbReference type="GO" id="GO:0016020">
    <property type="term" value="C:membrane"/>
    <property type="evidence" value="ECO:0007669"/>
    <property type="project" value="UniProtKB-SubCell"/>
</dbReference>
<dbReference type="InterPro" id="IPR001304">
    <property type="entry name" value="C-type_lectin-like"/>
</dbReference>
<dbReference type="PRINTS" id="PR00700">
    <property type="entry name" value="PRTYPHPHTASE"/>
</dbReference>
<feature type="compositionally biased region" description="Polar residues" evidence="10">
    <location>
        <begin position="3962"/>
        <end position="3974"/>
    </location>
</feature>
<keyword evidence="7 11" id="KW-0472">Membrane</keyword>
<dbReference type="InterPro" id="IPR000387">
    <property type="entry name" value="Tyr_Pase_dom"/>
</dbReference>
<dbReference type="PROSITE" id="PS51233">
    <property type="entry name" value="VWFD"/>
    <property type="match status" value="4"/>
</dbReference>
<feature type="domain" description="Fibronectin type-III" evidence="15">
    <location>
        <begin position="4881"/>
        <end position="4971"/>
    </location>
</feature>
<feature type="non-terminal residue" evidence="17">
    <location>
        <position position="1"/>
    </location>
</feature>
<dbReference type="SMART" id="SM00216">
    <property type="entry name" value="VWD"/>
    <property type="match status" value="4"/>
</dbReference>
<evidence type="ECO:0000259" key="12">
    <source>
        <dbReference type="PROSITE" id="PS50041"/>
    </source>
</evidence>
<keyword evidence="3" id="KW-0732">Signal</keyword>
<dbReference type="SUPFAM" id="SSF110221">
    <property type="entry name" value="AbfB domain"/>
    <property type="match status" value="1"/>
</dbReference>
<dbReference type="Pfam" id="PF25962">
    <property type="entry name" value="TIL_OTOGL_Mucin"/>
    <property type="match status" value="1"/>
</dbReference>
<dbReference type="SUPFAM" id="SSF56436">
    <property type="entry name" value="C-type lectin-like"/>
    <property type="match status" value="1"/>
</dbReference>
<dbReference type="EMBL" id="JAROKS010000026">
    <property type="protein sequence ID" value="KAK1784984.1"/>
    <property type="molecule type" value="Genomic_DNA"/>
</dbReference>
<evidence type="ECO:0000256" key="9">
    <source>
        <dbReference type="ARBA" id="ARBA00023180"/>
    </source>
</evidence>
<evidence type="ECO:0000256" key="1">
    <source>
        <dbReference type="ARBA" id="ARBA00004167"/>
    </source>
</evidence>
<comment type="subcellular location">
    <subcellularLocation>
        <location evidence="1">Membrane</location>
        <topology evidence="1">Single-pass membrane protein</topology>
    </subcellularLocation>
</comment>
<keyword evidence="18" id="KW-1185">Reference proteome</keyword>
<evidence type="ECO:0000256" key="4">
    <source>
        <dbReference type="ARBA" id="ARBA00022801"/>
    </source>
</evidence>
<feature type="domain" description="Tyrosine-protein phosphatase" evidence="13">
    <location>
        <begin position="5544"/>
        <end position="5800"/>
    </location>
</feature>
<feature type="region of interest" description="Disordered" evidence="10">
    <location>
        <begin position="1579"/>
        <end position="1628"/>
    </location>
</feature>
<feature type="domain" description="Fibronectin type-III" evidence="15">
    <location>
        <begin position="4212"/>
        <end position="4301"/>
    </location>
</feature>
<dbReference type="GO" id="GO:0046556">
    <property type="term" value="F:alpha-L-arabinofuranosidase activity"/>
    <property type="evidence" value="ECO:0007669"/>
    <property type="project" value="InterPro"/>
</dbReference>
<feature type="domain" description="Fibronectin type-III" evidence="15">
    <location>
        <begin position="4492"/>
        <end position="4583"/>
    </location>
</feature>
<feature type="domain" description="Fibronectin type-III" evidence="15">
    <location>
        <begin position="4400"/>
        <end position="4487"/>
    </location>
</feature>
<accession>A0AAD9DLN2</accession>
<organism evidence="17 18">
    <name type="scientific">Electrophorus voltai</name>
    <dbReference type="NCBI Taxonomy" id="2609070"/>
    <lineage>
        <taxon>Eukaryota</taxon>
        <taxon>Metazoa</taxon>
        <taxon>Chordata</taxon>
        <taxon>Craniata</taxon>
        <taxon>Vertebrata</taxon>
        <taxon>Euteleostomi</taxon>
        <taxon>Actinopterygii</taxon>
        <taxon>Neopterygii</taxon>
        <taxon>Teleostei</taxon>
        <taxon>Ostariophysi</taxon>
        <taxon>Gymnotiformes</taxon>
        <taxon>Gymnotoidei</taxon>
        <taxon>Gymnotidae</taxon>
        <taxon>Electrophorus</taxon>
    </lineage>
</organism>
<dbReference type="Pfam" id="PF00094">
    <property type="entry name" value="VWD"/>
    <property type="match status" value="4"/>
</dbReference>
<proteinExistence type="predicted"/>
<feature type="domain" description="Fibronectin type-III" evidence="15">
    <location>
        <begin position="3473"/>
        <end position="3563"/>
    </location>
</feature>
<dbReference type="PROSITE" id="PS50056">
    <property type="entry name" value="TYR_PHOSPHATASE_2"/>
    <property type="match status" value="1"/>
</dbReference>
<evidence type="ECO:0000256" key="2">
    <source>
        <dbReference type="ARBA" id="ARBA00022692"/>
    </source>
</evidence>
<dbReference type="FunFam" id="2.60.40.10:FF:001217">
    <property type="entry name" value="phosphatidylinositol phosphatase PTPRQ isoform X2"/>
    <property type="match status" value="1"/>
</dbReference>
<dbReference type="InterPro" id="IPR000242">
    <property type="entry name" value="PTP_cat"/>
</dbReference>
<feature type="region of interest" description="Disordered" evidence="10">
    <location>
        <begin position="1519"/>
        <end position="1543"/>
    </location>
</feature>
<evidence type="ECO:0000256" key="5">
    <source>
        <dbReference type="ARBA" id="ARBA00022912"/>
    </source>
</evidence>
<evidence type="ECO:0000313" key="17">
    <source>
        <dbReference type="EMBL" id="KAK1784984.1"/>
    </source>
</evidence>
<sequence length="5860" mass="645489">RVNALRQKRDLFREEHNSTKSSAPKRLQMSCHLKDRLANMARHDTVSSIQLKIKYSALSTFAVSFLLQTFSAVLSDSALPRRILHNYTVRDASTETYLSHFLFFPVNFFFFLISVPNLGQDRDGICRSWGQYHFETFDGMYYYFPGTCSYILAKDCHSAEPQYTVWVHNSRSCHGSVYSCPRALSLFFPNEEEIHISGYRVLKGEQRLSLPQTVHNVFIERLADYILVKSTFGFSLAWDGSSGVYLKMTESHKGRPCGLCGNYNDDGSDDLSNSHVMLCVPVLGVALVGMNSDNVAEFGNTWAVALPHEHPCPAVDDDFPGPCSLESDMDDAIEKCSAMLFFPFISCHENIDPNPFVASCVSDLCVSNDEETFCRTLVEYTRACSHVGYPVREWRDSFPTCADGCEDSFVHRDCISCCPPTCTFEKECLGTNLHCLDGCYCPDGLILQNGTCIAVSQCPCVYHGTAYPLGHVLEQGCTICICMGGTWNCTENNCTAECMVIGDTHVTTFDGRNFMHTGTCQYVLVKSRRNTKFTITLQYAACGESQEHSCTHSVTLVVDEDVSRQVTLTREGEVIIGASIAVILPYSDDLLEVRRLTSVFVGLRASFGLKMHYDWHGGRIYLQLDSTWTGSTLGLCGTLNGNLRDDFLSPAGMIEGTPQLHVNAWKVSSACISPVNIPIIDPCEMNQQNVFYASVCDVLMGDVFAPCHTYVGPSMYQQQCRYQACHCGSGCLCTALAHYAYVCLKHHVTINFRAHVSECGLSASPLGCLSVYSSAVEHYEKTLLTPDPSLCMVCLGGMMYHSCTSSCGRTCQSVSSGEVCDGDCAEGCSCMDGMFYDHARQRCVLLSQCHCYFMGSVFQPEDVSFSSSGPCLCRNARMECVPEERGKYNLIHRGVSQYLPSLLLSSEPERGECPNGKVYYDCRGQLGAGPSGVGVACELTCRNLMLNLTCSPMTPCVPGCGCPAGLVGHNGHCYYPENCPCAWLGLEYLPGETVDTPCYRCVCHRGSFNCTYFPCPAVCTVYSDRHYHTFDGLEYDYVSDCQVYLVKSTGDTEISITAQNKDCYESGIVCMKNLLIYVGLTKLYFNDNSGKPAWCLRGVHVEFTGFVSVVAFQSSSTVVGRGYEFELWGAGYYTVVHFPAQDLTVLWDRKTTVLIRAGPRWKGQFSGMCGNFDMVTVNDMTTAGHMEVSNAQAFGDSWALGQCESEFVVRRPCEGDLSRQPYAKRECGLLYSDVFAPCHNVVDVTWFYKNCLTDTCNCNRGGDSYDCEYYNQELGEGPFTLSSTERNDSVCVFGANVSSGEVFPLLRSSAQPPSMLNIMITSGLYKDRASRIPVVLLESAERPNYFLYVTANLGVRLEHWQSGEVFRRRATFIHHQGLWLPGRSSFELYSQKGIFLTLTHTHARAQRYDNSPSFKGSSSFLVEESTFVIPYRLMCEWKYHSCASPCAKTCRDPDAARCQFLPPLEGCFPRCPRGMLLDEVTRRCVYRDDCVTLLPTPTPYTFVTRSNRTTTATMPVLTTTTTPTTTTTTSTVTTTTTTAAPTTAGTTSTTLITEPVASSSWPTESIPPTRSASTPIFTGTAPTPATSSPPTTAPPTTMASTTQPPTTPPASVMTTTPSPPPATTSEETTTLAVTTMTPSTTPAVTTMITLPTSVPMETTSLTTATEEYYLPVVTTEALAETSELTSMTPSPSPTLETTMMTTVLPPFLLPTGPCTPPYSMRVDECSEYICLNGQLMLHNSSQHCRFNITQPQCNLLGMPIQINTDVCCPLWSCPCRCSIISDLRVITFDGNNVALYDNGSYILVHLPRENIVGHIEKCPTSEVTTQCELYQKAALSPFFSQTPTGGTSGLCFKKLNITTHAYRIVINRLDRKVSVNQITARLPFTRLNLHIDDTGTMYIIHTPAGISIQWYHSTGVMVLQYGAPDNTSTRGLCGCCDGNPADDLRLPNGTVMRTVEDIPLFLHSWLVDTSEETDYFRRVGDNCTTGNCTKCFQMLNQRPFSKCHHKVSPEQFCDKIWAGDLHYKDHECDFLAAYVAICYTHQICFSWRKSNFCPLKCPPGKEYKPCVNTCKTRTCQNRDYYEESTCSSIREECVCKSGTILHRADSAFCVTEDQCVCTDNEGSPRAPGEVWNGSLRGCCLFRCLENGSVIPVEPECAPDPTPLCEREGEYAIDVLEEGACCHKKICECNLTICQNEVSTCKNGNRLIIGYSTISCCPEYRCECDPLACPHVPIPECREDQFLVEVRGQPACCYTYLCVCESCMEPIPVCLPGELLAVDMNTTNHCCPQYYCVCDMSLCPEPSISCAPGAALVRRPVSGSCCPETHCGKCQCHNIVRPQCSAVSSPLSVFVYTMLHEEIQVEEPDYSSSCGCAQYSCKRADVCLFQGGTVLSPGQTMVQYSEGELCYTVHCLTHRDPSTGFYAMDVSSANCSEKCEPAGSSWVANCTRFDCMQTAVGAVILASGVVCPPFNDTECIQNGGAVQTYVDGCCKTCKEDGKTCKRVAIRTTIRKDDCRSNAPTSKELSLTLQSYSDQQLLDFRSFRLDPLQSFFLRVEVSSTSALLKWTRWSKSQVLQVCVDRQCWTISSSHPSHLVAGLRPGTRYSVSVEEKMHPFTNITLTQKLQMAIKTAQCPEGWLAVGWSCYRVSAGILTWTEAQRECERVAPGVQLANLKTDVDFLSISSHLQSHNHNLLLWTALNDRQQEGELSWSDGSTYNLSVGVISSLSANQTDCFALQRNASGAGYFLTSLPCLLQLPSLCQLELLQESIAGLQLESVHEMEAAFHWSYLSLFQHFTASSELSLLTEDRSGRQVFTHTLFAQTQDRVVVRGLYPGHVYYFSLSLIHPSGASQTLGPIFIAKTNPNPPQNITVTDVTPNQIKLSWAAPDSTQDALFDRYFLCWVNVALSTGKGVWLNRGNLSAVIDGLETFHEYRVTVLSVTADGVQSFDAIPLVVITVGQVNMTLCWEPLRDDVADGYYVQLRPQISQTHSREFWVNSSNCVTTGQLVAGETYEVGVAAERGGNRSRERTIQQTLKPERVHDAVPYLAGTNSVVLFVQMPSRGVYDGLSIAYGNSSVWLPMAHGSSKATVWNLTPGTVYDFQLFVTSRGMCSTSFRLLPVRTCLAPPMGVRAGLVTDNSVEVLWDRAEGYGHSYEALCVDCSHSVMVQKVLQTRVVFKDVVPGMLCNISVRTEKELFRDSTAVFLSIRAYPSSVTLLPVQRTVSSLIVSWREGPGVCDLFIFSLRNATYNLQTSLRASDDRSCHVDHLPSGSVYTVEVTSVSGERHSVPSAVTVNTLPAPPDDITFIEQERNGMYITWTHAQGQVDGYRLHYGLAADIPLPRQVDVRSNSVRISDLTPGSDYQFVIQSFLGFDFSQSITRNTSTRPAGLCSLSLVHANSSSATLAWATAAEGPFDFHRVTVNNGSRSWVFSVSAGIREYTLDGLRPGCSYNVTVERVRKMQSGTSATVSFQTVPASPEDVCVVNVFSHSFSLHWLASSGCDQQYLVKLIPDHGNVSLTTMPNGHVQANVSNVNPGTSYTVTVSVVASSGLSSPVSRIVTTIESVPPAPSKPEGERMGSNGILLSWKMPSPPDTNIHSFIIRYKEVCPYPDPTFTEIAKNLDIPETLLNTLNPGATYKIMVAAVNKAGTGPFSPILYFKTAEAPPGMVTNLTAYAQNHSTVIVTWFLPVRINGLINKFAVKAKIARTGQIVKTLELKAEDIMNGALPHCNDAADILSRGTPSPSESSLMTSAVMPPATLSAIPSSSIWNVPINVALDKLHPFTAYVFEVSAFTTDGEGQIASTMVRMPEAAPEDPPHNLVLGNITSKSLTLSWYPPAIVTGRFSYIIQLYGPEAPSAVSALRAESIDSISVVLFWDMPRQPNGLITQYRVLVLHYETLVQDITLQGLQQDVNKTADDVGMLPGGYNNSSSQVLHRYARSLSNITTATTPSALASASSQPTQSPSSFSGTDSAHSNHTLSHGALRTDLPLTPTPPATPPPWLTATFGMPSVANTETATLKRVTDLSPVTSGSDRPTILSPAQPQPSTRAAVTDLTHQPRITTLAPGTSNILVLPPVVRVVSLQSDNISYMVEELQPFTEYNFSVSAYTVVGQGPATLITVKTTEQVPSSVRDVLYHNINSTSVYVIWSSPLSPNGKITHYTVYILNLQSQKAQQYVSLEKYTRYKLRVAASTAVGESPLSDQDDIFILTPEDVPDSPPHDLIVTNTTSSTATVTWSPPDKPNGIIRLYEVFYGNGTYTNAVNSTLASVTLHNLKPYTLYNVTVRAYTQLGHGDQTSHTLQMLSGEDVPGSAPYDLVYESISPSEVNVSWQPPAVPNGLIVYYSMEYWNATHTLNLSTQAPAALLTNLRKYALYRLSVQAATRVGVGNYTSDILNITTLEDVPGSPPQFLRARKLSDNQVELSWQPPKEANSKILYYQVRVWNSSSELVFNVTETSVVVSVDGPGQYNASVSSWTRLGDGDVLIHITFSTSESEPSDPPQNILYTLLSPSTVMLSWSPPSQPNGIIQYYTIYYSDNITVSIQRGAGPEERAMLAGLRPGQEYWVWLSSSTSLGDGGVSSAAINFTTLEDVPSGPVHNLSAQSFGSTAVVISWDPPLEPNGRVFYLLSLQEVGVTHPSINRTDNLTITKTTNDTVFLFTKLRKYFPYFLQVTPATKAGSALNHTSVLNLRTDEDIPSSAPLLAMSRNLSATSMLVSWYAPVEPNGEITDYAIVLQGPGGSNSTSIPDTNFTLTHLMPYTPYNLSISAVNRKGMGPPLMLALHTDEAGPMSPPRNLSIFNHSSASVWLQWEPSLEPNGLVQHYGFRIVELNTNTVTYQNSSDASTQAELSGFRPHSSYEISVCSYTRAGTGDQYSLPVTFTTNESVSEAVGNLTCSGLDWDSVYMEWEPPVHPNGEILFYLIRSADREVEAHPVSPTRTLVYTFGGLQPATVYTISVAAVNSAGAGEKANCTADTLPESVPDPPQSLSVVNVSSDAVTLSWLRPARVPGLLQGYRVDSQRLGRSCEPEADRDCVEHEVALSVNSTGVSESVTLSPLLKYRRYRVRVAALTQAGTGEPTIWIHILTLPGNPDSPPRAVSVVPSSTGMKIEWDEPDIISGPTSYLIEIVTLDGPYRNRSIVRQSGEIMTVIVGNLTAFTQYSVTVIAFTGDVTFAHRDGKASEPVLVRTLEEEPKGPPSNLTLTVIPEKVTRVYVTFFPPDEPNGNISAYRAYIYCEGRFDFQIENLPIVSKKNNTMMVVIDGLKGGYNYSIRIAAVNGAGSGPTSEVRVTTAITAPPKPYLKPLVALNSEGDIIATSKTITIKMPLCFFSDDNGQVQRIQVIVSEPTVMNYNNVSNWKSVFFNSSAPYFTDKGFPNLVCPENKEHMDILTTTYEIGADETCLSETAQTLCNGPLKPRTHYVFKFRATNVLGHHTDSDYSEIVRTADDRLLTRNEQIILGVLLSFFLALFLILIIYASVRVHQKQKEGGTYSPREAEIIDTKLKLDKLIAVADMEHKEEKINRLLSYRKSLKPISKKAFLQHVEDLCANDNTKFQEEFAELPKLLHDLATSDADLPWNRSKNRFTNIKPYNNNRVKLLSEPGIPGSDYINASFVSGYLCPNEFIATQGPLPGTVADFWRMIWETRSKTIAMLTQCFEKGRIRCHQYWPEDNKPVTVFGDIVITKLTEDMHPDWTVRALRVERHGDYMVVHHFNYTSWPEHGVPESSSTLIQFVKAVRSNRGHDNTTIVVHCSAGVGRAGVFIALDHLIQHVRDHDFVDVYGLVAELRTERMCMVQNLAQYMFLYQSTLDLLTSKGNSQSVWFVNYSALEKMDSLDAMEGKILSEKGRGEKQERCITHFRKCMLRPILCMM</sequence>
<dbReference type="SUPFAM" id="SSF57567">
    <property type="entry name" value="Serine protease inhibitors"/>
    <property type="match status" value="5"/>
</dbReference>
<dbReference type="SMART" id="SM00060">
    <property type="entry name" value="FN3"/>
    <property type="match status" value="25"/>
</dbReference>
<reference evidence="17" key="1">
    <citation type="submission" date="2023-03" db="EMBL/GenBank/DDBJ databases">
        <title>Electrophorus voltai genome.</title>
        <authorList>
            <person name="Bian C."/>
        </authorList>
    </citation>
    <scope>NUCLEOTIDE SEQUENCE</scope>
    <source>
        <strain evidence="17">CB-2022</strain>
        <tissue evidence="17">Muscle</tissue>
    </source>
</reference>
<keyword evidence="9" id="KW-0325">Glycoprotein</keyword>
<dbReference type="CDD" id="cd19941">
    <property type="entry name" value="TIL"/>
    <property type="match status" value="4"/>
</dbReference>
<dbReference type="PROSITE" id="PS50041">
    <property type="entry name" value="C_TYPE_LECTIN_2"/>
    <property type="match status" value="1"/>
</dbReference>
<feature type="transmembrane region" description="Helical" evidence="11">
    <location>
        <begin position="5447"/>
        <end position="5467"/>
    </location>
</feature>
<dbReference type="GO" id="GO:0046373">
    <property type="term" value="P:L-arabinose metabolic process"/>
    <property type="evidence" value="ECO:0007669"/>
    <property type="project" value="InterPro"/>
</dbReference>
<keyword evidence="6 11" id="KW-1133">Transmembrane helix</keyword>
<dbReference type="InterPro" id="IPR036084">
    <property type="entry name" value="Ser_inhib-like_sf"/>
</dbReference>
<dbReference type="GO" id="GO:0004725">
    <property type="term" value="F:protein tyrosine phosphatase activity"/>
    <property type="evidence" value="ECO:0007669"/>
    <property type="project" value="InterPro"/>
</dbReference>
<dbReference type="Pfam" id="PF08742">
    <property type="entry name" value="C8"/>
    <property type="match status" value="4"/>
</dbReference>
<evidence type="ECO:0000256" key="11">
    <source>
        <dbReference type="SAM" id="Phobius"/>
    </source>
</evidence>
<feature type="domain" description="Fibronectin type-III" evidence="15">
    <location>
        <begin position="4124"/>
        <end position="4207"/>
    </location>
</feature>
<feature type="domain" description="Fibronectin type-III" evidence="15">
    <location>
        <begin position="3207"/>
        <end position="3296"/>
    </location>
</feature>
<dbReference type="PROSITE" id="PS50055">
    <property type="entry name" value="TYR_PHOSPHATASE_PTP"/>
    <property type="match status" value="1"/>
</dbReference>